<accession>A0ABU3S652</accession>
<dbReference type="InterPro" id="IPR027417">
    <property type="entry name" value="P-loop_NTPase"/>
</dbReference>
<name>A0ABU3S652_9HYPH</name>
<dbReference type="SMART" id="SM00382">
    <property type="entry name" value="AAA"/>
    <property type="match status" value="1"/>
</dbReference>
<protein>
    <submittedName>
        <fullName evidence="5">ABC transporter ATP-binding protein</fullName>
    </submittedName>
</protein>
<dbReference type="InterPro" id="IPR032823">
    <property type="entry name" value="BCA_ABC_TP_C"/>
</dbReference>
<reference evidence="5 6" key="1">
    <citation type="submission" date="2023-09" db="EMBL/GenBank/DDBJ databases">
        <title>Whole genome shotgun sequencing (WGS) of Bosea sp. ZW T0_25, isolated from stored onions (Allium cepa).</title>
        <authorList>
            <person name="Stoll D.A."/>
            <person name="Huch M."/>
        </authorList>
    </citation>
    <scope>NUCLEOTIDE SEQUENCE [LARGE SCALE GENOMIC DNA]</scope>
    <source>
        <strain evidence="5 6">ZW T0_25</strain>
    </source>
</reference>
<dbReference type="PANTHER" id="PTHR45772">
    <property type="entry name" value="CONSERVED COMPONENT OF ABC TRANSPORTER FOR NATURAL AMINO ACIDS-RELATED"/>
    <property type="match status" value="1"/>
</dbReference>
<dbReference type="SUPFAM" id="SSF52540">
    <property type="entry name" value="P-loop containing nucleoside triphosphate hydrolases"/>
    <property type="match status" value="1"/>
</dbReference>
<dbReference type="Gene3D" id="3.40.50.300">
    <property type="entry name" value="P-loop containing nucleotide triphosphate hydrolases"/>
    <property type="match status" value="1"/>
</dbReference>
<dbReference type="Proteomes" id="UP001254257">
    <property type="component" value="Unassembled WGS sequence"/>
</dbReference>
<dbReference type="GO" id="GO:0005524">
    <property type="term" value="F:ATP binding"/>
    <property type="evidence" value="ECO:0007669"/>
    <property type="project" value="UniProtKB-KW"/>
</dbReference>
<comment type="caution">
    <text evidence="5">The sequence shown here is derived from an EMBL/GenBank/DDBJ whole genome shotgun (WGS) entry which is preliminary data.</text>
</comment>
<evidence type="ECO:0000313" key="6">
    <source>
        <dbReference type="Proteomes" id="UP001254257"/>
    </source>
</evidence>
<dbReference type="CDD" id="cd03219">
    <property type="entry name" value="ABC_Mj1267_LivG_branched"/>
    <property type="match status" value="1"/>
</dbReference>
<dbReference type="InterPro" id="IPR003593">
    <property type="entry name" value="AAA+_ATPase"/>
</dbReference>
<evidence type="ECO:0000259" key="4">
    <source>
        <dbReference type="PROSITE" id="PS50893"/>
    </source>
</evidence>
<keyword evidence="3 5" id="KW-0067">ATP-binding</keyword>
<evidence type="ECO:0000313" key="5">
    <source>
        <dbReference type="EMBL" id="MDU0340255.1"/>
    </source>
</evidence>
<proteinExistence type="predicted"/>
<dbReference type="Pfam" id="PF00005">
    <property type="entry name" value="ABC_tran"/>
    <property type="match status" value="1"/>
</dbReference>
<keyword evidence="6" id="KW-1185">Reference proteome</keyword>
<dbReference type="RefSeq" id="WP_316018128.1">
    <property type="nucleotide sequence ID" value="NZ_JAWDID010000012.1"/>
</dbReference>
<organism evidence="5 6">
    <name type="scientific">Bosea rubneri</name>
    <dbReference type="NCBI Taxonomy" id="3075434"/>
    <lineage>
        <taxon>Bacteria</taxon>
        <taxon>Pseudomonadati</taxon>
        <taxon>Pseudomonadota</taxon>
        <taxon>Alphaproteobacteria</taxon>
        <taxon>Hyphomicrobiales</taxon>
        <taxon>Boseaceae</taxon>
        <taxon>Bosea</taxon>
    </lineage>
</organism>
<feature type="domain" description="ABC transporter" evidence="4">
    <location>
        <begin position="2"/>
        <end position="234"/>
    </location>
</feature>
<evidence type="ECO:0000256" key="3">
    <source>
        <dbReference type="ARBA" id="ARBA00022840"/>
    </source>
</evidence>
<dbReference type="PROSITE" id="PS50893">
    <property type="entry name" value="ABC_TRANSPORTER_2"/>
    <property type="match status" value="1"/>
</dbReference>
<dbReference type="PANTHER" id="PTHR45772:SF7">
    <property type="entry name" value="AMINO ACID ABC TRANSPORTER ATP-BINDING PROTEIN"/>
    <property type="match status" value="1"/>
</dbReference>
<dbReference type="InterPro" id="IPR051120">
    <property type="entry name" value="ABC_AA/LPS_Transport"/>
</dbReference>
<keyword evidence="1" id="KW-0813">Transport</keyword>
<evidence type="ECO:0000256" key="2">
    <source>
        <dbReference type="ARBA" id="ARBA00022741"/>
    </source>
</evidence>
<dbReference type="Pfam" id="PF12399">
    <property type="entry name" value="BCA_ABC_TP_C"/>
    <property type="match status" value="1"/>
</dbReference>
<dbReference type="EMBL" id="JAWDID010000012">
    <property type="protein sequence ID" value="MDU0340255.1"/>
    <property type="molecule type" value="Genomic_DNA"/>
</dbReference>
<gene>
    <name evidence="5" type="ORF">RKE40_10200</name>
</gene>
<sequence length="238" mass="25483">MLEVDNLSKRFGGLTAVRDISLSLAEGEILGLIGPNGAGKTTFFNCVAGAMAPSAGRVRIDGRDVTGQKAHKLCRAGIGRTYQIVKPFAGLTVRDNVMVGALNRAESLAEARRFTEEALEITGLAPIGDDLASSLPLPRRKRLEVARALATRPKVLLLDEVMAGLNPSEVDRAIALIRAIRDSGISVLIIEHLMRVIMAVSDRIVVMHHGEKLAEGKPAEVMADPRVVKAYLGEGFNA</sequence>
<evidence type="ECO:0000256" key="1">
    <source>
        <dbReference type="ARBA" id="ARBA00022448"/>
    </source>
</evidence>
<keyword evidence="2" id="KW-0547">Nucleotide-binding</keyword>
<dbReference type="InterPro" id="IPR003439">
    <property type="entry name" value="ABC_transporter-like_ATP-bd"/>
</dbReference>